<feature type="compositionally biased region" description="Low complexity" evidence="5">
    <location>
        <begin position="754"/>
        <end position="785"/>
    </location>
</feature>
<evidence type="ECO:0000256" key="5">
    <source>
        <dbReference type="SAM" id="MobiDB-lite"/>
    </source>
</evidence>
<dbReference type="PROSITE" id="PS00109">
    <property type="entry name" value="PROTEIN_KINASE_TYR"/>
    <property type="match status" value="1"/>
</dbReference>
<evidence type="ECO:0000256" key="1">
    <source>
        <dbReference type="ARBA" id="ARBA00022679"/>
    </source>
</evidence>
<dbReference type="CDD" id="cd14014">
    <property type="entry name" value="STKc_PknB_like"/>
    <property type="match status" value="1"/>
</dbReference>
<evidence type="ECO:0000256" key="2">
    <source>
        <dbReference type="ARBA" id="ARBA00022741"/>
    </source>
</evidence>
<dbReference type="Gene3D" id="1.10.510.10">
    <property type="entry name" value="Transferase(Phosphotransferase) domain 1"/>
    <property type="match status" value="1"/>
</dbReference>
<keyword evidence="6" id="KW-1133">Transmembrane helix</keyword>
<dbReference type="InterPro" id="IPR008266">
    <property type="entry name" value="Tyr_kinase_AS"/>
</dbReference>
<dbReference type="AlphaFoldDB" id="A0A4Y6PT90"/>
<dbReference type="PANTHER" id="PTHR43289">
    <property type="entry name" value="MITOGEN-ACTIVATED PROTEIN KINASE KINASE KINASE 20-RELATED"/>
    <property type="match status" value="1"/>
</dbReference>
<proteinExistence type="predicted"/>
<feature type="compositionally biased region" description="Basic and acidic residues" evidence="5">
    <location>
        <begin position="706"/>
        <end position="717"/>
    </location>
</feature>
<dbReference type="GO" id="GO:0005524">
    <property type="term" value="F:ATP binding"/>
    <property type="evidence" value="ECO:0007669"/>
    <property type="project" value="UniProtKB-KW"/>
</dbReference>
<evidence type="ECO:0000313" key="9">
    <source>
        <dbReference type="Proteomes" id="UP000315995"/>
    </source>
</evidence>
<keyword evidence="3" id="KW-0418">Kinase</keyword>
<dbReference type="RefSeq" id="WP_141197732.1">
    <property type="nucleotide sequence ID" value="NZ_CP041186.1"/>
</dbReference>
<feature type="region of interest" description="Disordered" evidence="5">
    <location>
        <begin position="706"/>
        <end position="801"/>
    </location>
</feature>
<evidence type="ECO:0000313" key="8">
    <source>
        <dbReference type="EMBL" id="QDG51247.1"/>
    </source>
</evidence>
<evidence type="ECO:0000256" key="4">
    <source>
        <dbReference type="ARBA" id="ARBA00022840"/>
    </source>
</evidence>
<feature type="region of interest" description="Disordered" evidence="5">
    <location>
        <begin position="419"/>
        <end position="473"/>
    </location>
</feature>
<dbReference type="Gene3D" id="3.30.200.20">
    <property type="entry name" value="Phosphorylase Kinase, domain 1"/>
    <property type="match status" value="1"/>
</dbReference>
<feature type="domain" description="Protein kinase" evidence="7">
    <location>
        <begin position="17"/>
        <end position="292"/>
    </location>
</feature>
<dbReference type="InterPro" id="IPR013229">
    <property type="entry name" value="PEGA"/>
</dbReference>
<dbReference type="SUPFAM" id="SSF56112">
    <property type="entry name" value="Protein kinase-like (PK-like)"/>
    <property type="match status" value="1"/>
</dbReference>
<protein>
    <submittedName>
        <fullName evidence="8">PEGA domain-containing protein</fullName>
    </submittedName>
</protein>
<sequence length="862" mass="94973">MSNEPGILPKPIPFGKYYLLERINVGGMAEVYKAKAFGVEGFERLLAVKKILSSIAEDESFINMFIDEAKIAGQLNHPNIAQIFDLGKVDDSYFIAMEYISGKDVKTIFERARRIGEKVDIPRVCYIVMKVCEGLAHAHEKNDSQGNPLNIVHRDISPQNVLISYEGEVKVIDFGIAKATGKQSQTQVGILKGKFSYMSPEQVRGLHVDHRSDIFSLGIVLYEMLTLERLFLGESDFDTLEKIRKVEMSPPSLYNPHIPKELEDIVLKALAKSPDDRYQSAHDLAEALERFMRNQGYYFTNKDLANSMKQAFNADIEFENKKLEYYRGLNLTAPSDDGEARLEPPGGGGGGLEWGEEEMETQIFDRTSEEVEAITESQIVYAADDDIIEIEDDVDDGDATIEYNRWDVQQQFEEREIDTGGGPMGFDGGGPDSFNDLPETGRTRQPTAQMAPVPQERRDPQVTVQSMSPASNKKGSRGMVIAGVAVAVIAVGLGVYFFVMGDKAKPSIVFDTEPKAVQIFINGEKIHSGETPFTYEATAGNAEIRIESEGFQPYTKTQELKSGDTYSLNQALKPAKAEKGGIFVKTEPPGAKVELNGEARKEATPLTLEDLEAGEYTIKVSHEEYFPEEKTVEVESGVEELSIKLRPKQVSLTVRSEPRRARFSVYDVEKDERVARGRTPETIEELAGGKKYRVVVDKSGYEEWEKEFEAGTDKENTLDAELEREEDRGSSSSSSGAVAQANRNSGSNSGGSNSGSSGSSHTNNSGSSSNSGGSNSGSSGSTTTTKKPEQKKPVGTGTLTIGSKPVARVHIDGKDTGRYTPLINFKIKAGNHKIRLVNEEFGLNKTVYVEVKPGENKKVINR</sequence>
<dbReference type="Pfam" id="PF08308">
    <property type="entry name" value="PEGA"/>
    <property type="match status" value="4"/>
</dbReference>
<keyword evidence="2" id="KW-0547">Nucleotide-binding</keyword>
<dbReference type="EMBL" id="CP041186">
    <property type="protein sequence ID" value="QDG51247.1"/>
    <property type="molecule type" value="Genomic_DNA"/>
</dbReference>
<dbReference type="InterPro" id="IPR011009">
    <property type="entry name" value="Kinase-like_dom_sf"/>
</dbReference>
<dbReference type="OrthoDB" id="9801841at2"/>
<dbReference type="GO" id="GO:0004674">
    <property type="term" value="F:protein serine/threonine kinase activity"/>
    <property type="evidence" value="ECO:0007669"/>
    <property type="project" value="TreeGrafter"/>
</dbReference>
<dbReference type="Proteomes" id="UP000315995">
    <property type="component" value="Chromosome"/>
</dbReference>
<dbReference type="PROSITE" id="PS50011">
    <property type="entry name" value="PROTEIN_KINASE_DOM"/>
    <property type="match status" value="1"/>
</dbReference>
<feature type="compositionally biased region" description="Gly residues" evidence="5">
    <location>
        <begin position="419"/>
        <end position="431"/>
    </location>
</feature>
<dbReference type="InterPro" id="IPR000719">
    <property type="entry name" value="Prot_kinase_dom"/>
</dbReference>
<evidence type="ECO:0000256" key="3">
    <source>
        <dbReference type="ARBA" id="ARBA00022777"/>
    </source>
</evidence>
<evidence type="ECO:0000256" key="6">
    <source>
        <dbReference type="SAM" id="Phobius"/>
    </source>
</evidence>
<keyword evidence="1" id="KW-0808">Transferase</keyword>
<accession>A0A4Y6PT90</accession>
<keyword evidence="4" id="KW-0067">ATP-binding</keyword>
<keyword evidence="6" id="KW-0472">Membrane</keyword>
<keyword evidence="6" id="KW-0812">Transmembrane</keyword>
<keyword evidence="9" id="KW-1185">Reference proteome</keyword>
<evidence type="ECO:0000259" key="7">
    <source>
        <dbReference type="PROSITE" id="PS50011"/>
    </source>
</evidence>
<feature type="compositionally biased region" description="Polar residues" evidence="5">
    <location>
        <begin position="462"/>
        <end position="473"/>
    </location>
</feature>
<dbReference type="Pfam" id="PF00069">
    <property type="entry name" value="Pkinase"/>
    <property type="match status" value="1"/>
</dbReference>
<dbReference type="PANTHER" id="PTHR43289:SF6">
    <property type="entry name" value="SERINE_THREONINE-PROTEIN KINASE NEKL-3"/>
    <property type="match status" value="1"/>
</dbReference>
<feature type="transmembrane region" description="Helical" evidence="6">
    <location>
        <begin position="478"/>
        <end position="499"/>
    </location>
</feature>
<name>A0A4Y6PT90_PERCE</name>
<organism evidence="8 9">
    <name type="scientific">Persicimonas caeni</name>
    <dbReference type="NCBI Taxonomy" id="2292766"/>
    <lineage>
        <taxon>Bacteria</taxon>
        <taxon>Deltaproteobacteria</taxon>
        <taxon>Bradymonadales</taxon>
        <taxon>Bradymonadaceae</taxon>
        <taxon>Persicimonas</taxon>
    </lineage>
</organism>
<accession>A0A5B8Y5I0</accession>
<reference evidence="8 9" key="1">
    <citation type="submission" date="2019-06" db="EMBL/GenBank/DDBJ databases">
        <title>Persicimonas caeni gen. nov., sp. nov., a predatory bacterium isolated from solar saltern.</title>
        <authorList>
            <person name="Wang S."/>
        </authorList>
    </citation>
    <scope>NUCLEOTIDE SEQUENCE [LARGE SCALE GENOMIC DNA]</scope>
    <source>
        <strain evidence="8 9">YN101</strain>
    </source>
</reference>
<gene>
    <name evidence="8" type="ORF">FIV42_10995</name>
</gene>